<dbReference type="OrthoDB" id="302705at2759"/>
<keyword evidence="4" id="KW-1185">Reference proteome</keyword>
<organism evidence="3 4">
    <name type="scientific">Mortierella isabellina</name>
    <name type="common">Filamentous fungus</name>
    <name type="synonym">Umbelopsis isabellina</name>
    <dbReference type="NCBI Taxonomy" id="91625"/>
    <lineage>
        <taxon>Eukaryota</taxon>
        <taxon>Fungi</taxon>
        <taxon>Fungi incertae sedis</taxon>
        <taxon>Mucoromycota</taxon>
        <taxon>Mucoromycotina</taxon>
        <taxon>Umbelopsidomycetes</taxon>
        <taxon>Umbelopsidales</taxon>
        <taxon>Umbelopsidaceae</taxon>
        <taxon>Umbelopsis</taxon>
    </lineage>
</organism>
<evidence type="ECO:0000313" key="4">
    <source>
        <dbReference type="Proteomes" id="UP000654370"/>
    </source>
</evidence>
<dbReference type="EMBL" id="JAEPQZ010000002">
    <property type="protein sequence ID" value="KAG2184978.1"/>
    <property type="molecule type" value="Genomic_DNA"/>
</dbReference>
<name>A0A8H7Q459_MORIS</name>
<accession>A0A8H7Q459</accession>
<feature type="domain" description="Phosphatidic acid phosphatase type 2/haloperoxidase" evidence="2">
    <location>
        <begin position="57"/>
        <end position="172"/>
    </location>
</feature>
<feature type="transmembrane region" description="Helical" evidence="1">
    <location>
        <begin position="126"/>
        <end position="145"/>
    </location>
</feature>
<evidence type="ECO:0000313" key="3">
    <source>
        <dbReference type="EMBL" id="KAG2184978.1"/>
    </source>
</evidence>
<sequence>METSSTNSTTARPAVFATANLGLLAMRDAVMRTLAEARILVTTMVAIAILYFRSIHACYIAAGGVLAAIVAKTLKRIIRQPRPAPLAKSLVPQAKGYGMPSSHSQVVAYFGVYLQLVFMTSSQHPLLSTLSCIILNVFCISIYFSRVHLGNHSPAQVVVGGILGTLIALAWFSLWRTTILPCLEMDGQEYFKQCLEALNLDESWLDYILLG</sequence>
<dbReference type="PANTHER" id="PTHR14969">
    <property type="entry name" value="SPHINGOSINE-1-PHOSPHATE PHOSPHOHYDROLASE"/>
    <property type="match status" value="1"/>
</dbReference>
<dbReference type="InterPro" id="IPR000326">
    <property type="entry name" value="PAP2/HPO"/>
</dbReference>
<evidence type="ECO:0000259" key="2">
    <source>
        <dbReference type="SMART" id="SM00014"/>
    </source>
</evidence>
<evidence type="ECO:0000256" key="1">
    <source>
        <dbReference type="SAM" id="Phobius"/>
    </source>
</evidence>
<proteinExistence type="predicted"/>
<keyword evidence="1" id="KW-1133">Transmembrane helix</keyword>
<keyword evidence="1" id="KW-0472">Membrane</keyword>
<protein>
    <recommendedName>
        <fullName evidence="2">Phosphatidic acid phosphatase type 2/haloperoxidase domain-containing protein</fullName>
    </recommendedName>
</protein>
<dbReference type="Pfam" id="PF01569">
    <property type="entry name" value="PAP2"/>
    <property type="match status" value="1"/>
</dbReference>
<feature type="transmembrane region" description="Helical" evidence="1">
    <location>
        <begin position="47"/>
        <end position="71"/>
    </location>
</feature>
<dbReference type="SMART" id="SM00014">
    <property type="entry name" value="acidPPc"/>
    <property type="match status" value="1"/>
</dbReference>
<dbReference type="InterPro" id="IPR036938">
    <property type="entry name" value="PAP2/HPO_sf"/>
</dbReference>
<dbReference type="SUPFAM" id="SSF48317">
    <property type="entry name" value="Acid phosphatase/Vanadium-dependent haloperoxidase"/>
    <property type="match status" value="1"/>
</dbReference>
<dbReference type="PANTHER" id="PTHR14969:SF13">
    <property type="entry name" value="AT30094P"/>
    <property type="match status" value="1"/>
</dbReference>
<reference evidence="3" key="1">
    <citation type="submission" date="2020-12" db="EMBL/GenBank/DDBJ databases">
        <title>Metabolic potential, ecology and presence of endohyphal bacteria is reflected in genomic diversity of Mucoromycotina.</title>
        <authorList>
            <person name="Muszewska A."/>
            <person name="Okrasinska A."/>
            <person name="Steczkiewicz K."/>
            <person name="Drgas O."/>
            <person name="Orlowska M."/>
            <person name="Perlinska-Lenart U."/>
            <person name="Aleksandrzak-Piekarczyk T."/>
            <person name="Szatraj K."/>
            <person name="Zielenkiewicz U."/>
            <person name="Pilsyk S."/>
            <person name="Malc E."/>
            <person name="Mieczkowski P."/>
            <person name="Kruszewska J.S."/>
            <person name="Biernat P."/>
            <person name="Pawlowska J."/>
        </authorList>
    </citation>
    <scope>NUCLEOTIDE SEQUENCE</scope>
    <source>
        <strain evidence="3">WA0000067209</strain>
    </source>
</reference>
<comment type="caution">
    <text evidence="3">The sequence shown here is derived from an EMBL/GenBank/DDBJ whole genome shotgun (WGS) entry which is preliminary data.</text>
</comment>
<gene>
    <name evidence="3" type="ORF">INT43_000891</name>
</gene>
<keyword evidence="1" id="KW-0812">Transmembrane</keyword>
<dbReference type="AlphaFoldDB" id="A0A8H7Q459"/>
<dbReference type="GO" id="GO:0042392">
    <property type="term" value="F:sphingosine-1-phosphate phosphatase activity"/>
    <property type="evidence" value="ECO:0007669"/>
    <property type="project" value="TreeGrafter"/>
</dbReference>
<dbReference type="Gene3D" id="1.20.144.10">
    <property type="entry name" value="Phosphatidic acid phosphatase type 2/haloperoxidase"/>
    <property type="match status" value="1"/>
</dbReference>
<dbReference type="Proteomes" id="UP000654370">
    <property type="component" value="Unassembled WGS sequence"/>
</dbReference>
<feature type="transmembrane region" description="Helical" evidence="1">
    <location>
        <begin position="157"/>
        <end position="175"/>
    </location>
</feature>